<dbReference type="RefSeq" id="WP_277528790.1">
    <property type="nucleotide sequence ID" value="NZ_JAPDIA010000001.1"/>
</dbReference>
<evidence type="ECO:0000313" key="2">
    <source>
        <dbReference type="Proteomes" id="UP001153404"/>
    </source>
</evidence>
<reference evidence="1" key="1">
    <citation type="submission" date="2022-10" db="EMBL/GenBank/DDBJ databases">
        <title>Comparative genomic analysis of Cohnella hashimotonis sp. nov., isolated from the International Space Station.</title>
        <authorList>
            <person name="Simpson A."/>
            <person name="Venkateswaran K."/>
        </authorList>
    </citation>
    <scope>NUCLEOTIDE SEQUENCE</scope>
    <source>
        <strain evidence="1">DSM 28161</strain>
    </source>
</reference>
<dbReference type="AlphaFoldDB" id="A0A9X4QRK9"/>
<comment type="caution">
    <text evidence="1">The sequence shown here is derived from an EMBL/GenBank/DDBJ whole genome shotgun (WGS) entry which is preliminary data.</text>
</comment>
<keyword evidence="2" id="KW-1185">Reference proteome</keyword>
<dbReference type="EMBL" id="JAPDIA010000001">
    <property type="protein sequence ID" value="MDG0808363.1"/>
    <property type="molecule type" value="Genomic_DNA"/>
</dbReference>
<proteinExistence type="predicted"/>
<organism evidence="1 2">
    <name type="scientific">Cohnella rhizosphaerae</name>
    <dbReference type="NCBI Taxonomy" id="1457232"/>
    <lineage>
        <taxon>Bacteria</taxon>
        <taxon>Bacillati</taxon>
        <taxon>Bacillota</taxon>
        <taxon>Bacilli</taxon>
        <taxon>Bacillales</taxon>
        <taxon>Paenibacillaceae</taxon>
        <taxon>Cohnella</taxon>
    </lineage>
</organism>
<evidence type="ECO:0000313" key="1">
    <source>
        <dbReference type="EMBL" id="MDG0808363.1"/>
    </source>
</evidence>
<gene>
    <name evidence="1" type="ORF">OMP40_02245</name>
</gene>
<protein>
    <submittedName>
        <fullName evidence="1">Uncharacterized protein</fullName>
    </submittedName>
</protein>
<accession>A0A9X4QRK9</accession>
<sequence length="178" mass="20115">MEEERDAKRMFMTYGGSMIRMYREGRYEAYKALSASPEEEAQWLEALIEGLAGELSIREWEAVARLEEVAKERKDIRPLDRAIKFAARHLMSADSLVKLMYAERIVAMLQALQGNLPVATLHESLRTVKIVLDDIVEKPLVLDAGHDLAAHGLKDKRALNRRAEQGIEALKRLLDGGS</sequence>
<dbReference type="Proteomes" id="UP001153404">
    <property type="component" value="Unassembled WGS sequence"/>
</dbReference>
<name>A0A9X4QRK9_9BACL</name>